<dbReference type="InterPro" id="IPR052392">
    <property type="entry name" value="Kelch-BTB_domain-containing"/>
</dbReference>
<accession>A0A075R811</accession>
<organism evidence="2 3">
    <name type="scientific">Brevibacillus laterosporus LMG 15441</name>
    <dbReference type="NCBI Taxonomy" id="1042163"/>
    <lineage>
        <taxon>Bacteria</taxon>
        <taxon>Bacillati</taxon>
        <taxon>Bacillota</taxon>
        <taxon>Bacilli</taxon>
        <taxon>Bacillales</taxon>
        <taxon>Paenibacillaceae</taxon>
        <taxon>Brevibacillus</taxon>
    </lineage>
</organism>
<protein>
    <submittedName>
        <fullName evidence="2">Kelch-like protein</fullName>
    </submittedName>
</protein>
<dbReference type="AlphaFoldDB" id="A0A075R811"/>
<feature type="region of interest" description="Disordered" evidence="1">
    <location>
        <begin position="290"/>
        <end position="317"/>
    </location>
</feature>
<dbReference type="HOGENOM" id="CLU_050991_0_0_9"/>
<dbReference type="KEGG" id="blr:BRLA_c030810"/>
<dbReference type="SUPFAM" id="SSF117281">
    <property type="entry name" value="Kelch motif"/>
    <property type="match status" value="2"/>
</dbReference>
<dbReference type="Pfam" id="PF13964">
    <property type="entry name" value="Beta-prop_Calicin"/>
    <property type="match status" value="1"/>
</dbReference>
<evidence type="ECO:0000256" key="1">
    <source>
        <dbReference type="SAM" id="MobiDB-lite"/>
    </source>
</evidence>
<gene>
    <name evidence="2" type="ORF">BRLA_c030810</name>
</gene>
<dbReference type="InterPro" id="IPR006652">
    <property type="entry name" value="Kelch_1"/>
</dbReference>
<dbReference type="Proteomes" id="UP000005850">
    <property type="component" value="Chromosome"/>
</dbReference>
<dbReference type="SMART" id="SM00612">
    <property type="entry name" value="Kelch"/>
    <property type="match status" value="3"/>
</dbReference>
<dbReference type="PANTHER" id="PTHR46375">
    <property type="entry name" value="KELCH REPEAT AND BTB DOMAIN-CONTAINING PROTEIN 13-RELATED"/>
    <property type="match status" value="1"/>
</dbReference>
<dbReference type="InterPro" id="IPR015915">
    <property type="entry name" value="Kelch-typ_b-propeller"/>
</dbReference>
<keyword evidence="3" id="KW-1185">Reference proteome</keyword>
<feature type="compositionally biased region" description="Pro residues" evidence="1">
    <location>
        <begin position="300"/>
        <end position="314"/>
    </location>
</feature>
<dbReference type="eggNOG" id="COG3055">
    <property type="taxonomic scope" value="Bacteria"/>
</dbReference>
<proteinExistence type="predicted"/>
<dbReference type="EMBL" id="CP007806">
    <property type="protein sequence ID" value="AIG27393.1"/>
    <property type="molecule type" value="Genomic_DNA"/>
</dbReference>
<evidence type="ECO:0000313" key="2">
    <source>
        <dbReference type="EMBL" id="AIG27393.1"/>
    </source>
</evidence>
<dbReference type="eggNOG" id="COG5492">
    <property type="taxonomic scope" value="Bacteria"/>
</dbReference>
<name>A0A075R811_BRELA</name>
<reference evidence="2 3" key="1">
    <citation type="journal article" date="2011" name="J. Bacteriol.">
        <title>Genome sequence of Brevibacillus laterosporus LMG 15441, a pathogen of invertebrates.</title>
        <authorList>
            <person name="Djukic M."/>
            <person name="Poehlein A."/>
            <person name="Thurmer A."/>
            <person name="Daniel R."/>
        </authorList>
    </citation>
    <scope>NUCLEOTIDE SEQUENCE [LARGE SCALE GENOMIC DNA]</scope>
    <source>
        <strain evidence="2 3">LMG 15441</strain>
    </source>
</reference>
<dbReference type="Gene3D" id="2.120.10.80">
    <property type="entry name" value="Kelch-type beta propeller"/>
    <property type="match status" value="1"/>
</dbReference>
<evidence type="ECO:0000313" key="3">
    <source>
        <dbReference type="Proteomes" id="UP000005850"/>
    </source>
</evidence>
<dbReference type="STRING" id="1042163.BRLA_c030810"/>
<sequence length="392" mass="44973">MIMTLFSFQTYSFAAEEMEWVKKAPMPNGKESLRSLVYEDRIYVYGGYGNDMATSALEMYDPEIDQWKQLASSSIPRFKTGLVQSQGKFYAIGGYNYTFPDKVTNKVEEYDPNSNTWVAKQDMPTPRYDVYPITLGEQIYTFGGASKDGRSDAVEVFNPQTDTWITKNPMPVKADRAIPFLINNSIYVLAVNHNTEVPTFLYNYNPIEDTWTFIKQAPELYGTVYVHVNDEKVFYFGSSLSYYDSLSKKLVQYPVKPLGRSNFTSEFVNDHLYAIGGYKDLNDVFELAISDTSKPDPDPDPNLNPDPNPEPNPNPTGNALLVIYMDSGLIKEYEMTNEEIRNFTEWYEGRAKGNGREAYIVNKKYNIGPFNSRKDFISYSHIESFEVQEYSR</sequence>
<dbReference type="PANTHER" id="PTHR46375:SF3">
    <property type="entry name" value="KELCH REPEAT AND BTB DOMAIN-CONTAINING PROTEIN 13"/>
    <property type="match status" value="1"/>
</dbReference>